<dbReference type="GO" id="GO:0061630">
    <property type="term" value="F:ubiquitin protein ligase activity"/>
    <property type="evidence" value="ECO:0007669"/>
    <property type="project" value="UniProtKB-EC"/>
</dbReference>
<dbReference type="InterPro" id="IPR035983">
    <property type="entry name" value="Hect_E3_ubiquitin_ligase"/>
</dbReference>
<feature type="compositionally biased region" description="Basic and acidic residues" evidence="7">
    <location>
        <begin position="926"/>
        <end position="940"/>
    </location>
</feature>
<dbReference type="GO" id="GO:0016607">
    <property type="term" value="C:nuclear speck"/>
    <property type="evidence" value="ECO:0007669"/>
    <property type="project" value="TreeGrafter"/>
</dbReference>
<proteinExistence type="inferred from homology"/>
<dbReference type="SMART" id="SM00119">
    <property type="entry name" value="HECTc"/>
    <property type="match status" value="1"/>
</dbReference>
<dbReference type="SUPFAM" id="SSF48371">
    <property type="entry name" value="ARM repeat"/>
    <property type="match status" value="1"/>
</dbReference>
<feature type="region of interest" description="Disordered" evidence="7">
    <location>
        <begin position="583"/>
        <end position="610"/>
    </location>
</feature>
<keyword evidence="5 6" id="KW-0833">Ubl conjugation pathway</keyword>
<comment type="catalytic activity">
    <reaction evidence="1">
        <text>S-ubiquitinyl-[E2 ubiquitin-conjugating enzyme]-L-cysteine + [acceptor protein]-L-lysine = [E2 ubiquitin-conjugating enzyme]-L-cysteine + N(6)-ubiquitinyl-[acceptor protein]-L-lysine.</text>
        <dbReference type="EC" id="2.3.2.26"/>
    </reaction>
</comment>
<evidence type="ECO:0000259" key="8">
    <source>
        <dbReference type="PROSITE" id="PS50237"/>
    </source>
</evidence>
<evidence type="ECO:0000313" key="10">
    <source>
        <dbReference type="Proteomes" id="UP000750334"/>
    </source>
</evidence>
<gene>
    <name evidence="9" type="primary">UFD4</name>
    <name evidence="9" type="ORF">C6P45_000929</name>
</gene>
<dbReference type="PANTHER" id="PTHR45670:SF1">
    <property type="entry name" value="E3 UBIQUITIN-PROTEIN LIGASE HECTD1"/>
    <property type="match status" value="1"/>
</dbReference>
<feature type="compositionally biased region" description="Basic and acidic residues" evidence="7">
    <location>
        <begin position="1"/>
        <end position="12"/>
    </location>
</feature>
<dbReference type="GO" id="GO:0000209">
    <property type="term" value="P:protein polyubiquitination"/>
    <property type="evidence" value="ECO:0007669"/>
    <property type="project" value="TreeGrafter"/>
</dbReference>
<evidence type="ECO:0000256" key="3">
    <source>
        <dbReference type="ARBA" id="ARBA00012485"/>
    </source>
</evidence>
<dbReference type="OrthoDB" id="423283at2759"/>
<dbReference type="EC" id="2.3.2.26" evidence="3"/>
<dbReference type="PROSITE" id="PS50237">
    <property type="entry name" value="HECT"/>
    <property type="match status" value="1"/>
</dbReference>
<feature type="compositionally biased region" description="Basic and acidic residues" evidence="7">
    <location>
        <begin position="21"/>
        <end position="41"/>
    </location>
</feature>
<dbReference type="Gene3D" id="3.90.1750.10">
    <property type="entry name" value="Hect, E3 ligase catalytic domains"/>
    <property type="match status" value="1"/>
</dbReference>
<feature type="compositionally biased region" description="Acidic residues" evidence="7">
    <location>
        <begin position="585"/>
        <end position="603"/>
    </location>
</feature>
<evidence type="ECO:0000313" key="9">
    <source>
        <dbReference type="EMBL" id="KAG0662977.1"/>
    </source>
</evidence>
<dbReference type="Gene3D" id="1.25.10.10">
    <property type="entry name" value="Leucine-rich Repeat Variant"/>
    <property type="match status" value="1"/>
</dbReference>
<evidence type="ECO:0000256" key="7">
    <source>
        <dbReference type="SAM" id="MobiDB-lite"/>
    </source>
</evidence>
<dbReference type="Proteomes" id="UP000750334">
    <property type="component" value="Unassembled WGS sequence"/>
</dbReference>
<keyword evidence="10" id="KW-1185">Reference proteome</keyword>
<reference evidence="9 10" key="1">
    <citation type="submission" date="2020-11" db="EMBL/GenBank/DDBJ databases">
        <title>Kefir isolates.</title>
        <authorList>
            <person name="Marcisauskas S."/>
            <person name="Kim Y."/>
            <person name="Blasche S."/>
        </authorList>
    </citation>
    <scope>NUCLEOTIDE SEQUENCE [LARGE SCALE GENOMIC DNA]</scope>
    <source>
        <strain evidence="9 10">OG2</strain>
    </source>
</reference>
<evidence type="ECO:0000256" key="5">
    <source>
        <dbReference type="ARBA" id="ARBA00022786"/>
    </source>
</evidence>
<evidence type="ECO:0000256" key="2">
    <source>
        <dbReference type="ARBA" id="ARBA00006331"/>
    </source>
</evidence>
<dbReference type="InterPro" id="IPR045322">
    <property type="entry name" value="HECTD1/TRIP12-like"/>
</dbReference>
<organism evidence="9 10">
    <name type="scientific">Maudiozyma exigua</name>
    <name type="common">Yeast</name>
    <name type="synonym">Kazachstania exigua</name>
    <dbReference type="NCBI Taxonomy" id="34358"/>
    <lineage>
        <taxon>Eukaryota</taxon>
        <taxon>Fungi</taxon>
        <taxon>Dikarya</taxon>
        <taxon>Ascomycota</taxon>
        <taxon>Saccharomycotina</taxon>
        <taxon>Saccharomycetes</taxon>
        <taxon>Saccharomycetales</taxon>
        <taxon>Saccharomycetaceae</taxon>
        <taxon>Maudiozyma</taxon>
    </lineage>
</organism>
<protein>
    <recommendedName>
        <fullName evidence="3">HECT-type E3 ubiquitin transferase</fullName>
        <ecNumber evidence="3">2.3.2.26</ecNumber>
    </recommendedName>
</protein>
<dbReference type="Gene3D" id="3.30.2410.10">
    <property type="entry name" value="Hect, E3 ligase catalytic domain"/>
    <property type="match status" value="1"/>
</dbReference>
<accession>A0A9P6W5W2</accession>
<feature type="active site" description="Glycyl thioester intermediate" evidence="6">
    <location>
        <position position="1430"/>
    </location>
</feature>
<comment type="caution">
    <text evidence="9">The sequence shown here is derived from an EMBL/GenBank/DDBJ whole genome shotgun (WGS) entry which is preliminary data.</text>
</comment>
<dbReference type="PANTHER" id="PTHR45670">
    <property type="entry name" value="E3 UBIQUITIN-PROTEIN LIGASE TRIP12"/>
    <property type="match status" value="1"/>
</dbReference>
<feature type="region of interest" description="Disordered" evidence="7">
    <location>
        <begin position="920"/>
        <end position="945"/>
    </location>
</feature>
<dbReference type="InterPro" id="IPR011989">
    <property type="entry name" value="ARM-like"/>
</dbReference>
<dbReference type="EMBL" id="PUHR01000137">
    <property type="protein sequence ID" value="KAG0662977.1"/>
    <property type="molecule type" value="Genomic_DNA"/>
</dbReference>
<comment type="similarity">
    <text evidence="2">Belongs to the UPL family. K-HECT subfamily.</text>
</comment>
<feature type="domain" description="HECT" evidence="8">
    <location>
        <begin position="1119"/>
        <end position="1463"/>
    </location>
</feature>
<dbReference type="Gene3D" id="3.30.2160.10">
    <property type="entry name" value="Hect, E3 ligase catalytic domain"/>
    <property type="match status" value="1"/>
</dbReference>
<dbReference type="InterPro" id="IPR016024">
    <property type="entry name" value="ARM-type_fold"/>
</dbReference>
<evidence type="ECO:0000256" key="1">
    <source>
        <dbReference type="ARBA" id="ARBA00000885"/>
    </source>
</evidence>
<keyword evidence="4" id="KW-0808">Transferase</keyword>
<name>A0A9P6W5W2_MAUEX</name>
<evidence type="ECO:0000256" key="4">
    <source>
        <dbReference type="ARBA" id="ARBA00022679"/>
    </source>
</evidence>
<dbReference type="Pfam" id="PF00632">
    <property type="entry name" value="HECT"/>
    <property type="match status" value="1"/>
</dbReference>
<dbReference type="GO" id="GO:0043161">
    <property type="term" value="P:proteasome-mediated ubiquitin-dependent protein catabolic process"/>
    <property type="evidence" value="ECO:0007669"/>
    <property type="project" value="TreeGrafter"/>
</dbReference>
<feature type="region of interest" description="Disordered" evidence="7">
    <location>
        <begin position="1"/>
        <end position="67"/>
    </location>
</feature>
<dbReference type="SUPFAM" id="SSF56204">
    <property type="entry name" value="Hect, E3 ligase catalytic domain"/>
    <property type="match status" value="1"/>
</dbReference>
<dbReference type="InterPro" id="IPR000569">
    <property type="entry name" value="HECT_dom"/>
</dbReference>
<sequence>MNGEDNDHYYYHEDDEDDTNDDHYYNESEDYHIDSSSHNESDDQDSNNEEIHRPTNNLSYHPRDGETIDSNGFIQQFSVNTDSDAIRCRHLEDVLPGLFSMMNGNRMPTNIGTSNDGPDSRIGKLVDNVVHANDDPYIAMESLKELSESMLMMSQLIVDRAIPTVKLVGALVDILSSPFLAAEMELQMQASRCLYNLFEVNPDSTSIAVDKNVIKILSEKLAEINFIDLAEQVLETLEYISRVHGKDILEAGNLTFYIQYYDFFTIHAQRKAIAIVSNAMARVERRDFRIIKDTMVLIQPIFQNASDKNIQSRLINALYGIAQGIRESYMTKEIFSASLLEHILSLTSGSDVSLEDKLNCFDILTVIVSNSRDITKTMIDTMNIPDTVLNCLNSYSKSSTAALHETLMFVPNEILLRVSRFIALLMPPEKMQMISTLQFVDEDPEPIDGEKLESLVNQLTPVFVDIYMNSMDMQVRKIVLLTLLRFVSCIKPSTSGKNHVNKDLARLIGSALAQNKKHVSDDKIVPADIGILIFGTVQLATYLIEKYGDSTIDLLRREGIFEIITELVSLCNNDRNKKEFRFGPYEDDEYSEDEDEDEDEDEFYTATGSDFDIPDGVKPKKIKFSVFDRVELNGLVRAIFSECEEFLATSDRETSGKSDDLYDIKETLDIINATTTDPTQYDDLVQFWSLIKDAIFKPTFTLSPFEFFSSGLASCITSKIKYFGGTTNNNRRVLVEVFGDRLVDFVDLLQDSLTRAETFTIVDCLLFGDDGGMASLGKQMAIELIPDTSCVEANHEMVKSLKPIMISIQCISSFKTCCEFIKNRLLNISLTESVFGVTRGVASSLVINTEEIDILRSLTVKNFTFKIGDSKIPISETIFGAVYRHIEKTSGDFSDLWNKTHSITYTINLEKVERFEDISEEQDEAEQWRAEDISSTHNDTESESIQSSNMLIDSIYGSEKEKDIENGKVADVDKILPILKFLRANIDHPDIFINAKLSAKLSKQLDEPIIIASGALPDWTFYLTKDFSFLFPFEARLFFLKCISFGYGRLIQLWKNKMGAGEDLSSDNPVFQLGRIGRHKLRISRDTIFLTGLKILDKYGSNPSILEMEYQNEAGTGLGPTLEFYACMSKEFTKKNLNMWRIDNYNSKINESEDDMNQEYVTQLLFPLTVDNSNTNLNRVKEFFSYLGTFIARSMLDNRILDFNFNPLFFSLTHELARNKKLLDYTKNIEQSIDMISSIDKQIGNSLKYIYENRDNKDRIEELYLTYVIPGTETSLTENGENINVTSENVMTYINLLISSLIGTGIEQQLQTFIDGFSKVFPYENLLVLLPEELIVIFGSVEEDWSEETLYGSIVSDHGYTMDSQIIHDLIDIMSSFNAKNKRLFTQFLTGSPRLPFGGFKSLKPKFTVVLKHAEDGLSPDQYLPSVMTCANYLKLPKYSNKEVMRTRIQQAIEEGAGAFLLS</sequence>
<evidence type="ECO:0000256" key="6">
    <source>
        <dbReference type="PROSITE-ProRule" id="PRU00104"/>
    </source>
</evidence>